<sequence length="328" mass="37698">MNKNILYTLKAFRKLYTKIVGDKESAKINCEQDPDVASDYLFQEMNNEKPSMIARFGSTELTTMVNYLGVNQTNKSALGYITGKNLQWWWNENTLQQMNRWSGFFPPTKEKVSEFCELMMKDMKLVDVLGSWVPDEKYFVDSMSCKVVHLRLLEPFWAKNPWTKALEGKKVLVVHPFASTILEQYKRRDLLFDNPDVLPKFESLGVIQAVQTLGSSDTEFKDWFDALDSMKRKIDNSDYDVCLIGAGAYGFPLAAHVKRQGKKAVHLGGALQLLFGIKGKRWEDPNYGVKEWGIPYGSYSELMNEYWVRPQITEKPKTADAVEGACYW</sequence>
<evidence type="ECO:0000313" key="2">
    <source>
        <dbReference type="Proteomes" id="UP001143543"/>
    </source>
</evidence>
<dbReference type="RefSeq" id="WP_281764293.1">
    <property type="nucleotide sequence ID" value="NZ_BRVO01000001.1"/>
</dbReference>
<gene>
    <name evidence="1" type="ORF">Y10_10270</name>
</gene>
<name>A0ABQ5MGY4_9FLAO</name>
<dbReference type="EMBL" id="BRVO01000001">
    <property type="protein sequence ID" value="GLB48659.1"/>
    <property type="molecule type" value="Genomic_DNA"/>
</dbReference>
<keyword evidence="2" id="KW-1185">Reference proteome</keyword>
<reference evidence="1" key="1">
    <citation type="submission" date="2022-07" db="EMBL/GenBank/DDBJ databases">
        <title>Taxonomy of Novel Oxalotrophic and Methylotrophic Bacteria.</title>
        <authorList>
            <person name="Sahin N."/>
            <person name="Tani A."/>
        </authorList>
    </citation>
    <scope>NUCLEOTIDE SEQUENCE</scope>
    <source>
        <strain evidence="1">Y10</strain>
    </source>
</reference>
<dbReference type="Proteomes" id="UP001143543">
    <property type="component" value="Unassembled WGS sequence"/>
</dbReference>
<comment type="caution">
    <text evidence="1">The sequence shown here is derived from an EMBL/GenBank/DDBJ whole genome shotgun (WGS) entry which is preliminary data.</text>
</comment>
<proteinExistence type="predicted"/>
<organism evidence="1 2">
    <name type="scientific">Neptunitalea lumnitzerae</name>
    <dbReference type="NCBI Taxonomy" id="2965509"/>
    <lineage>
        <taxon>Bacteria</taxon>
        <taxon>Pseudomonadati</taxon>
        <taxon>Bacteroidota</taxon>
        <taxon>Flavobacteriia</taxon>
        <taxon>Flavobacteriales</taxon>
        <taxon>Flavobacteriaceae</taxon>
        <taxon>Neptunitalea</taxon>
    </lineage>
</organism>
<evidence type="ECO:0000313" key="1">
    <source>
        <dbReference type="EMBL" id="GLB48659.1"/>
    </source>
</evidence>
<accession>A0ABQ5MGY4</accession>
<protein>
    <submittedName>
        <fullName evidence="1">Uncharacterized protein</fullName>
    </submittedName>
</protein>